<evidence type="ECO:0000256" key="1">
    <source>
        <dbReference type="ARBA" id="ARBA00022734"/>
    </source>
</evidence>
<keyword evidence="1" id="KW-0430">Lectin</keyword>
<dbReference type="GO" id="GO:0030246">
    <property type="term" value="F:carbohydrate binding"/>
    <property type="evidence" value="ECO:0007669"/>
    <property type="project" value="UniProtKB-KW"/>
</dbReference>
<dbReference type="Gene3D" id="3.10.100.10">
    <property type="entry name" value="Mannose-Binding Protein A, subunit A"/>
    <property type="match status" value="1"/>
</dbReference>
<dbReference type="InterPro" id="IPR016186">
    <property type="entry name" value="C-type_lectin-like/link_sf"/>
</dbReference>
<dbReference type="InterPro" id="IPR001304">
    <property type="entry name" value="C-type_lectin-like"/>
</dbReference>
<keyword evidence="5" id="KW-1185">Reference proteome</keyword>
<dbReference type="EMBL" id="CADEPI010000186">
    <property type="protein sequence ID" value="CAB3379452.1"/>
    <property type="molecule type" value="Genomic_DNA"/>
</dbReference>
<sequence>MKGLCGAIFLFVGASFVFAPFCEASHVILHGLELQQRSSTAYSCDDQAYYDELARTRQAACNATLANETALLLAVKNQCLQTKQDQSEIQNGNLEACSLARSAEANNCNNELLALSLQILQCKADCPVPPTTLSLTVLSTGSYYISPSGQLKSWFMADKFCKSNGLELASVETIEESDALIAAFGSSTDRFWLSGTDLGKEGTFYWSGVGKFIDAFWYFEDGQPDNANGNENCVQYFVHPDFNDATYKWNDDKCNSPFRFVCELESTKL</sequence>
<dbReference type="PROSITE" id="PS50041">
    <property type="entry name" value="C_TYPE_LECTIN_2"/>
    <property type="match status" value="1"/>
</dbReference>
<comment type="caution">
    <text evidence="4">The sequence shown here is derived from an EMBL/GenBank/DDBJ whole genome shotgun (WGS) entry which is preliminary data.</text>
</comment>
<name>A0A8S1D6S7_9INSE</name>
<evidence type="ECO:0000256" key="2">
    <source>
        <dbReference type="SAM" id="SignalP"/>
    </source>
</evidence>
<dbReference type="InterPro" id="IPR016187">
    <property type="entry name" value="CTDL_fold"/>
</dbReference>
<feature type="signal peptide" evidence="2">
    <location>
        <begin position="1"/>
        <end position="24"/>
    </location>
</feature>
<dbReference type="PANTHER" id="PTHR22799:SF6">
    <property type="entry name" value="C-TYPE LECTIN DOMAIN FAMILY 4 MEMBER M-LIKE"/>
    <property type="match status" value="1"/>
</dbReference>
<keyword evidence="2" id="KW-0732">Signal</keyword>
<dbReference type="InterPro" id="IPR051663">
    <property type="entry name" value="CLec_Tetranectin-domain"/>
</dbReference>
<evidence type="ECO:0000313" key="4">
    <source>
        <dbReference type="EMBL" id="CAB3379452.1"/>
    </source>
</evidence>
<dbReference type="PANTHER" id="PTHR22799">
    <property type="entry name" value="TETRANECTIN-RELATED"/>
    <property type="match status" value="1"/>
</dbReference>
<evidence type="ECO:0000313" key="5">
    <source>
        <dbReference type="Proteomes" id="UP000494165"/>
    </source>
</evidence>
<accession>A0A8S1D6S7</accession>
<dbReference type="SMART" id="SM00034">
    <property type="entry name" value="CLECT"/>
    <property type="match status" value="1"/>
</dbReference>
<dbReference type="Proteomes" id="UP000494165">
    <property type="component" value="Unassembled WGS sequence"/>
</dbReference>
<proteinExistence type="predicted"/>
<dbReference type="AlphaFoldDB" id="A0A8S1D6S7"/>
<dbReference type="GO" id="GO:0005615">
    <property type="term" value="C:extracellular space"/>
    <property type="evidence" value="ECO:0007669"/>
    <property type="project" value="TreeGrafter"/>
</dbReference>
<gene>
    <name evidence="4" type="ORF">CLODIP_2_CD04757</name>
</gene>
<dbReference type="Pfam" id="PF00059">
    <property type="entry name" value="Lectin_C"/>
    <property type="match status" value="1"/>
</dbReference>
<evidence type="ECO:0000259" key="3">
    <source>
        <dbReference type="PROSITE" id="PS50041"/>
    </source>
</evidence>
<dbReference type="OrthoDB" id="6340082at2759"/>
<protein>
    <recommendedName>
        <fullName evidence="3">C-type lectin domain-containing protein</fullName>
    </recommendedName>
</protein>
<feature type="chain" id="PRO_5035864919" description="C-type lectin domain-containing protein" evidence="2">
    <location>
        <begin position="25"/>
        <end position="269"/>
    </location>
</feature>
<dbReference type="SUPFAM" id="SSF56436">
    <property type="entry name" value="C-type lectin-like"/>
    <property type="match status" value="1"/>
</dbReference>
<dbReference type="CDD" id="cd00037">
    <property type="entry name" value="CLECT"/>
    <property type="match status" value="1"/>
</dbReference>
<feature type="domain" description="C-type lectin" evidence="3">
    <location>
        <begin position="138"/>
        <end position="263"/>
    </location>
</feature>
<reference evidence="4 5" key="1">
    <citation type="submission" date="2020-04" db="EMBL/GenBank/DDBJ databases">
        <authorList>
            <person name="Alioto T."/>
            <person name="Alioto T."/>
            <person name="Gomez Garrido J."/>
        </authorList>
    </citation>
    <scope>NUCLEOTIDE SEQUENCE [LARGE SCALE GENOMIC DNA]</scope>
</reference>
<organism evidence="4 5">
    <name type="scientific">Cloeon dipterum</name>
    <dbReference type="NCBI Taxonomy" id="197152"/>
    <lineage>
        <taxon>Eukaryota</taxon>
        <taxon>Metazoa</taxon>
        <taxon>Ecdysozoa</taxon>
        <taxon>Arthropoda</taxon>
        <taxon>Hexapoda</taxon>
        <taxon>Insecta</taxon>
        <taxon>Pterygota</taxon>
        <taxon>Palaeoptera</taxon>
        <taxon>Ephemeroptera</taxon>
        <taxon>Pisciforma</taxon>
        <taxon>Baetidae</taxon>
        <taxon>Cloeon</taxon>
    </lineage>
</organism>